<evidence type="ECO:0000256" key="6">
    <source>
        <dbReference type="ARBA" id="ARBA00022801"/>
    </source>
</evidence>
<evidence type="ECO:0000256" key="2">
    <source>
        <dbReference type="ARBA" id="ARBA00022679"/>
    </source>
</evidence>
<dbReference type="Gene3D" id="2.40.70.10">
    <property type="entry name" value="Acid Proteases"/>
    <property type="match status" value="1"/>
</dbReference>
<keyword evidence="8" id="KW-0863">Zinc-finger</keyword>
<dbReference type="InterPro" id="IPR043128">
    <property type="entry name" value="Rev_trsase/Diguanyl_cyclase"/>
</dbReference>
<dbReference type="Gene3D" id="1.10.340.70">
    <property type="match status" value="1"/>
</dbReference>
<feature type="region of interest" description="Disordered" evidence="9">
    <location>
        <begin position="195"/>
        <end position="234"/>
    </location>
</feature>
<dbReference type="SUPFAM" id="SSF50630">
    <property type="entry name" value="Acid proteases"/>
    <property type="match status" value="1"/>
</dbReference>
<dbReference type="Proteomes" id="UP000887566">
    <property type="component" value="Unplaced"/>
</dbReference>
<dbReference type="InterPro" id="IPR041588">
    <property type="entry name" value="Integrase_H2C2"/>
</dbReference>
<keyword evidence="5" id="KW-0255">Endonuclease</keyword>
<dbReference type="FunFam" id="3.30.420.10:FF:000063">
    <property type="entry name" value="Retrovirus-related Pol polyprotein from transposon 297-like Protein"/>
    <property type="match status" value="1"/>
</dbReference>
<dbReference type="SUPFAM" id="SSF53098">
    <property type="entry name" value="Ribonuclease H-like"/>
    <property type="match status" value="1"/>
</dbReference>
<dbReference type="InterPro" id="IPR001878">
    <property type="entry name" value="Znf_CCHC"/>
</dbReference>
<dbReference type="GO" id="GO:0019899">
    <property type="term" value="F:enzyme binding"/>
    <property type="evidence" value="ECO:0007669"/>
    <property type="project" value="UniProtKB-ARBA"/>
</dbReference>
<evidence type="ECO:0000259" key="11">
    <source>
        <dbReference type="PROSITE" id="PS50175"/>
    </source>
</evidence>
<keyword evidence="8" id="KW-0862">Zinc</keyword>
<dbReference type="InterPro" id="IPR000477">
    <property type="entry name" value="RT_dom"/>
</dbReference>
<feature type="domain" description="Integrase catalytic" evidence="13">
    <location>
        <begin position="1052"/>
        <end position="1209"/>
    </location>
</feature>
<dbReference type="WBParaSite" id="PSAMB.scaffold1786size27870.g15102.t1">
    <property type="protein sequence ID" value="PSAMB.scaffold1786size27870.g15102.t1"/>
    <property type="gene ID" value="PSAMB.scaffold1786size27870.g15102"/>
</dbReference>
<dbReference type="InterPro" id="IPR012337">
    <property type="entry name" value="RNaseH-like_sf"/>
</dbReference>
<dbReference type="FunFam" id="1.10.340.70:FF:000003">
    <property type="entry name" value="Protein CBG25708"/>
    <property type="match status" value="1"/>
</dbReference>
<dbReference type="PANTHER" id="PTHR37984">
    <property type="entry name" value="PROTEIN CBG26694"/>
    <property type="match status" value="1"/>
</dbReference>
<dbReference type="Pfam" id="PF17921">
    <property type="entry name" value="Integrase_H2C2"/>
    <property type="match status" value="1"/>
</dbReference>
<dbReference type="Gene3D" id="4.10.60.10">
    <property type="entry name" value="Zinc finger, CCHC-type"/>
    <property type="match status" value="1"/>
</dbReference>
<keyword evidence="4" id="KW-0540">Nuclease</keyword>
<dbReference type="GO" id="GO:0008270">
    <property type="term" value="F:zinc ion binding"/>
    <property type="evidence" value="ECO:0007669"/>
    <property type="project" value="UniProtKB-KW"/>
</dbReference>
<feature type="domain" description="CCHC-type" evidence="10">
    <location>
        <begin position="232"/>
        <end position="246"/>
    </location>
</feature>
<reference evidence="15" key="1">
    <citation type="submission" date="2022-11" db="UniProtKB">
        <authorList>
            <consortium name="WormBaseParasite"/>
        </authorList>
    </citation>
    <scope>IDENTIFICATION</scope>
</reference>
<evidence type="ECO:0000256" key="5">
    <source>
        <dbReference type="ARBA" id="ARBA00022759"/>
    </source>
</evidence>
<keyword evidence="3" id="KW-0548">Nucleotidyltransferase</keyword>
<accession>A0A914VEM4</accession>
<dbReference type="GO" id="GO:0015074">
    <property type="term" value="P:DNA integration"/>
    <property type="evidence" value="ECO:0007669"/>
    <property type="project" value="InterPro"/>
</dbReference>
<proteinExistence type="predicted"/>
<dbReference type="Gene3D" id="3.10.10.10">
    <property type="entry name" value="HIV Type 1 Reverse Transcriptase, subunit A, domain 1"/>
    <property type="match status" value="1"/>
</dbReference>
<keyword evidence="7" id="KW-0695">RNA-directed DNA polymerase</keyword>
<protein>
    <recommendedName>
        <fullName evidence="1">RNA-directed DNA polymerase</fullName>
        <ecNumber evidence="1">2.7.7.49</ecNumber>
    </recommendedName>
</protein>
<dbReference type="InterPro" id="IPR043502">
    <property type="entry name" value="DNA/RNA_pol_sf"/>
</dbReference>
<dbReference type="Gene3D" id="3.30.420.10">
    <property type="entry name" value="Ribonuclease H-like superfamily/Ribonuclease H"/>
    <property type="match status" value="1"/>
</dbReference>
<dbReference type="GO" id="GO:0006508">
    <property type="term" value="P:proteolysis"/>
    <property type="evidence" value="ECO:0007669"/>
    <property type="project" value="InterPro"/>
</dbReference>
<evidence type="ECO:0000256" key="3">
    <source>
        <dbReference type="ARBA" id="ARBA00022695"/>
    </source>
</evidence>
<evidence type="ECO:0000256" key="9">
    <source>
        <dbReference type="SAM" id="MobiDB-lite"/>
    </source>
</evidence>
<sequence>MAKSEKYKAPAPPMPMPQLSYQVTPPPKYNVGDSWKTWSLLFKVYIEERSTLSDKNKKVALLSCLSIKAVEELQAICKPDDPLDDHVKFDGLLKGLSNQFLELTNNTLERNKFFQLKMGSSLLKEFASALKKAAASCKFPSAYYDMALTDGFILGVPDYIRAVLIKDKPSNLATALESAENVLLSKSSLDARPQSSADFSVNLVQRKGQQRTSPKKGQKNQPSTPPGSGEQRCQSCGQTGHLRHNCHHLETTCNHCSKKGHIEAVCQAKQKPSSPPSQRSGQNNQRVTCVRVNNVENVAPPFSILTKMEGVPVKMEFDCGAGCSIIPRSIWKKIKKPPLRPTSTHCFTYTGAEIPINGEASITVVIDEQAARVPVLVTANTAPIMGRSWFASFDIDLRKSLIHLKKMDNAVNAVATKPSAPTALPAASLTAPRLEKEKGTTQASLAALLNDYPEVFAEGLGYCTKLKALLQLKDDAKPVFIKARPLPFALKPTVEMEFNRLAELQVVSPVDYSEWAAPIVVAPKPGGKIRVCADFSTGLNKQLDLHQHPLPRTQDLLTSLGNNAYYTKINFSDAYLQIELDDEAKQLVVVSTHKGLYCYNRLPFGVSSAPGIFQKTMDTMLQAIDGVHAYIDDIVIVGRTKEEHRARLKSVLSRIKDFGFHVRKAKCSFEKSEIVYLGFIINNDGIRADPKKIAAITDMPPPGDVKALKAFLGMVNHYHCFIPNLVDLEQPLTYLSSSKTPWKCSTECSKAFCDVKKILLGPMVVGHYNPDEEIIVAADASAYGIGAQIYHRYANGQEKVIAYASKELDAAQKNYGQIEKEALALVFAIMKFHQYLFGREFTLLTDHKPLVTIFGDKKGVPVTAASRLQRWAIKLLGYAFTIEYRKTEDFGQVDGLSRLPASDDKDFDSSANRKDVKLYQVVAENQEAFRPVSTTDLLRETKKDATLQRVKKAIDHGWSEKPDAALQPYYKYRHELNVIKGCICWGARTVIPPSLRARVLQTLHKTHPGIVAMKSIARQHCWWPGISEDIVKLVQDCSSCATAQKTPQKTTLSCWPLAQRAMERVHIDYADYKGKQLLLLVDDYSKWLEVIPMTSTTAAATAAALYSKVFSAFGYPQLIGSDNGRQFASEEFASFCHAHGIQHLFSPAYHPQSNGQVEREVDSIKRALLKQELEGGSMEEKLLAFLMRYRATLLESTGHSPAKLFIGRSICPDLHQLYPALLSPTQKQQKMTKDFNKSAKSRQLQVGDKVLIKDDRINRQGHWRKGLIARQIGHVLY</sequence>
<dbReference type="GO" id="GO:0004519">
    <property type="term" value="F:endonuclease activity"/>
    <property type="evidence" value="ECO:0007669"/>
    <property type="project" value="UniProtKB-KW"/>
</dbReference>
<dbReference type="FunFam" id="3.30.70.270:FF:000020">
    <property type="entry name" value="Transposon Tf2-6 polyprotein-like Protein"/>
    <property type="match status" value="1"/>
</dbReference>
<dbReference type="PROSITE" id="PS50158">
    <property type="entry name" value="ZF_CCHC"/>
    <property type="match status" value="1"/>
</dbReference>
<dbReference type="SUPFAM" id="SSF57756">
    <property type="entry name" value="Retrovirus zinc finger-like domains"/>
    <property type="match status" value="1"/>
</dbReference>
<dbReference type="PROSITE" id="PS50994">
    <property type="entry name" value="INTEGRASE"/>
    <property type="match status" value="1"/>
</dbReference>
<dbReference type="Pfam" id="PF00078">
    <property type="entry name" value="RVT_1"/>
    <property type="match status" value="1"/>
</dbReference>
<dbReference type="Gene3D" id="3.30.70.270">
    <property type="match status" value="2"/>
</dbReference>
<dbReference type="PROSITE" id="PS50175">
    <property type="entry name" value="ASP_PROT_RETROV"/>
    <property type="match status" value="1"/>
</dbReference>
<dbReference type="GO" id="GO:0003964">
    <property type="term" value="F:RNA-directed DNA polymerase activity"/>
    <property type="evidence" value="ECO:0007669"/>
    <property type="project" value="UniProtKB-KW"/>
</dbReference>
<dbReference type="InterPro" id="IPR041373">
    <property type="entry name" value="RT_RNaseH"/>
</dbReference>
<keyword evidence="6" id="KW-0378">Hydrolase</keyword>
<evidence type="ECO:0000259" key="12">
    <source>
        <dbReference type="PROSITE" id="PS50878"/>
    </source>
</evidence>
<evidence type="ECO:0000259" key="10">
    <source>
        <dbReference type="PROSITE" id="PS50158"/>
    </source>
</evidence>
<dbReference type="InterPro" id="IPR001584">
    <property type="entry name" value="Integrase_cat-core"/>
</dbReference>
<dbReference type="InterPro" id="IPR036875">
    <property type="entry name" value="Znf_CCHC_sf"/>
</dbReference>
<dbReference type="CDD" id="cd01647">
    <property type="entry name" value="RT_LTR"/>
    <property type="match status" value="1"/>
</dbReference>
<dbReference type="SUPFAM" id="SSF56672">
    <property type="entry name" value="DNA/RNA polymerases"/>
    <property type="match status" value="1"/>
</dbReference>
<dbReference type="GO" id="GO:0004190">
    <property type="term" value="F:aspartic-type endopeptidase activity"/>
    <property type="evidence" value="ECO:0007669"/>
    <property type="project" value="InterPro"/>
</dbReference>
<dbReference type="Pfam" id="PF00665">
    <property type="entry name" value="rve"/>
    <property type="match status" value="1"/>
</dbReference>
<dbReference type="EC" id="2.7.7.49" evidence="1"/>
<evidence type="ECO:0000256" key="1">
    <source>
        <dbReference type="ARBA" id="ARBA00012493"/>
    </source>
</evidence>
<evidence type="ECO:0000313" key="14">
    <source>
        <dbReference type="Proteomes" id="UP000887566"/>
    </source>
</evidence>
<organism evidence="14 15">
    <name type="scientific">Plectus sambesii</name>
    <dbReference type="NCBI Taxonomy" id="2011161"/>
    <lineage>
        <taxon>Eukaryota</taxon>
        <taxon>Metazoa</taxon>
        <taxon>Ecdysozoa</taxon>
        <taxon>Nematoda</taxon>
        <taxon>Chromadorea</taxon>
        <taxon>Plectida</taxon>
        <taxon>Plectina</taxon>
        <taxon>Plectoidea</taxon>
        <taxon>Plectidae</taxon>
        <taxon>Plectus</taxon>
    </lineage>
</organism>
<dbReference type="CDD" id="cd09274">
    <property type="entry name" value="RNase_HI_RT_Ty3"/>
    <property type="match status" value="1"/>
</dbReference>
<dbReference type="FunFam" id="3.10.20.370:FF:000001">
    <property type="entry name" value="Retrovirus-related Pol polyprotein from transposon 17.6-like protein"/>
    <property type="match status" value="1"/>
</dbReference>
<evidence type="ECO:0000256" key="7">
    <source>
        <dbReference type="ARBA" id="ARBA00022918"/>
    </source>
</evidence>
<dbReference type="Pfam" id="PF17917">
    <property type="entry name" value="RT_RNaseH"/>
    <property type="match status" value="1"/>
</dbReference>
<name>A0A914VEM4_9BILA</name>
<dbReference type="PROSITE" id="PS50878">
    <property type="entry name" value="RT_POL"/>
    <property type="match status" value="1"/>
</dbReference>
<evidence type="ECO:0000259" key="13">
    <source>
        <dbReference type="PROSITE" id="PS50994"/>
    </source>
</evidence>
<dbReference type="InterPro" id="IPR036397">
    <property type="entry name" value="RNaseH_sf"/>
</dbReference>
<dbReference type="SMART" id="SM00343">
    <property type="entry name" value="ZnF_C2HC"/>
    <property type="match status" value="2"/>
</dbReference>
<dbReference type="AlphaFoldDB" id="A0A914VEM4"/>
<keyword evidence="14" id="KW-1185">Reference proteome</keyword>
<keyword evidence="8" id="KW-0479">Metal-binding</keyword>
<dbReference type="GO" id="GO:0003676">
    <property type="term" value="F:nucleic acid binding"/>
    <property type="evidence" value="ECO:0007669"/>
    <property type="project" value="InterPro"/>
</dbReference>
<dbReference type="InterPro" id="IPR050951">
    <property type="entry name" value="Retrovirus_Pol_polyprotein"/>
</dbReference>
<dbReference type="PANTHER" id="PTHR37984:SF5">
    <property type="entry name" value="PROTEIN NYNRIN-LIKE"/>
    <property type="match status" value="1"/>
</dbReference>
<dbReference type="InterPro" id="IPR021109">
    <property type="entry name" value="Peptidase_aspartic_dom_sf"/>
</dbReference>
<feature type="domain" description="Reverse transcriptase" evidence="12">
    <location>
        <begin position="503"/>
        <end position="681"/>
    </location>
</feature>
<evidence type="ECO:0000256" key="4">
    <source>
        <dbReference type="ARBA" id="ARBA00022722"/>
    </source>
</evidence>
<dbReference type="InterPro" id="IPR001995">
    <property type="entry name" value="Peptidase_A2_cat"/>
</dbReference>
<evidence type="ECO:0000313" key="15">
    <source>
        <dbReference type="WBParaSite" id="PSAMB.scaffold1786size27870.g15102.t1"/>
    </source>
</evidence>
<keyword evidence="2" id="KW-0808">Transferase</keyword>
<evidence type="ECO:0000256" key="8">
    <source>
        <dbReference type="PROSITE-ProRule" id="PRU00047"/>
    </source>
</evidence>
<dbReference type="GO" id="GO:0042575">
    <property type="term" value="C:DNA polymerase complex"/>
    <property type="evidence" value="ECO:0007669"/>
    <property type="project" value="UniProtKB-ARBA"/>
</dbReference>
<feature type="domain" description="Peptidase A2" evidence="11">
    <location>
        <begin position="313"/>
        <end position="389"/>
    </location>
</feature>